<comment type="similarity">
    <text evidence="1">Belongs to the ARG7 family.</text>
</comment>
<proteinExistence type="inferred from homology"/>
<dbReference type="Pfam" id="PF02519">
    <property type="entry name" value="Auxin_inducible"/>
    <property type="match status" value="1"/>
</dbReference>
<dbReference type="AlphaFoldDB" id="A0A9N7MFB2"/>
<evidence type="ECO:0000313" key="2">
    <source>
        <dbReference type="EMBL" id="CAA0806046.1"/>
    </source>
</evidence>
<dbReference type="Proteomes" id="UP001153555">
    <property type="component" value="Unassembled WGS sequence"/>
</dbReference>
<accession>A0A9N7MFB2</accession>
<keyword evidence="3" id="KW-1185">Reference proteome</keyword>
<dbReference type="InterPro" id="IPR003676">
    <property type="entry name" value="SAUR_fam"/>
</dbReference>
<protein>
    <submittedName>
        <fullName evidence="2">SAUR-like auxin-responsive protein family</fullName>
    </submittedName>
</protein>
<evidence type="ECO:0000256" key="1">
    <source>
        <dbReference type="ARBA" id="ARBA00006974"/>
    </source>
</evidence>
<organism evidence="2 3">
    <name type="scientific">Striga hermonthica</name>
    <name type="common">Purple witchweed</name>
    <name type="synonym">Buchnera hermonthica</name>
    <dbReference type="NCBI Taxonomy" id="68872"/>
    <lineage>
        <taxon>Eukaryota</taxon>
        <taxon>Viridiplantae</taxon>
        <taxon>Streptophyta</taxon>
        <taxon>Embryophyta</taxon>
        <taxon>Tracheophyta</taxon>
        <taxon>Spermatophyta</taxon>
        <taxon>Magnoliopsida</taxon>
        <taxon>eudicotyledons</taxon>
        <taxon>Gunneridae</taxon>
        <taxon>Pentapetalae</taxon>
        <taxon>asterids</taxon>
        <taxon>lamiids</taxon>
        <taxon>Lamiales</taxon>
        <taxon>Orobanchaceae</taxon>
        <taxon>Buchnereae</taxon>
        <taxon>Striga</taxon>
    </lineage>
</organism>
<dbReference type="GO" id="GO:0009733">
    <property type="term" value="P:response to auxin"/>
    <property type="evidence" value="ECO:0007669"/>
    <property type="project" value="InterPro"/>
</dbReference>
<reference evidence="2" key="1">
    <citation type="submission" date="2019-12" db="EMBL/GenBank/DDBJ databases">
        <authorList>
            <person name="Scholes J."/>
        </authorList>
    </citation>
    <scope>NUCLEOTIDE SEQUENCE</scope>
</reference>
<dbReference type="OrthoDB" id="1026046at2759"/>
<comment type="caution">
    <text evidence="2">The sequence shown here is derived from an EMBL/GenBank/DDBJ whole genome shotgun (WGS) entry which is preliminary data.</text>
</comment>
<gene>
    <name evidence="2" type="ORF">SHERM_00948</name>
</gene>
<name>A0A9N7MFB2_STRHE</name>
<dbReference type="PANTHER" id="PTHR31374">
    <property type="entry name" value="AUXIN-INDUCED PROTEIN-LIKE-RELATED"/>
    <property type="match status" value="1"/>
</dbReference>
<sequence length="140" mass="16309">MVRIGGFLLKHRVRTCFRRVFRRGFSPAPCSRLIRWARRFRRAIAGRSVYPGRGYMRVGQDPVLKKLDRAPKGHMAVYVGQKDVDFQRVLVPVAYFNHPLFGDLLRESENEFGFDQPGGLTIPCRISEFERVQTRIKWGN</sequence>
<dbReference type="PANTHER" id="PTHR31374:SF304">
    <property type="entry name" value="OS04G0537100 PROTEIN"/>
    <property type="match status" value="1"/>
</dbReference>
<dbReference type="EMBL" id="CACSLK010000214">
    <property type="protein sequence ID" value="CAA0806046.1"/>
    <property type="molecule type" value="Genomic_DNA"/>
</dbReference>
<evidence type="ECO:0000313" key="3">
    <source>
        <dbReference type="Proteomes" id="UP001153555"/>
    </source>
</evidence>